<keyword evidence="1" id="KW-1133">Transmembrane helix</keyword>
<feature type="transmembrane region" description="Helical" evidence="1">
    <location>
        <begin position="82"/>
        <end position="103"/>
    </location>
</feature>
<proteinExistence type="predicted"/>
<gene>
    <name evidence="2" type="ORF">TL16_g02491</name>
</gene>
<dbReference type="EMBL" id="BLQM01000061">
    <property type="protein sequence ID" value="GMH57898.1"/>
    <property type="molecule type" value="Genomic_DNA"/>
</dbReference>
<keyword evidence="1" id="KW-0812">Transmembrane</keyword>
<feature type="transmembrane region" description="Helical" evidence="1">
    <location>
        <begin position="164"/>
        <end position="180"/>
    </location>
</feature>
<evidence type="ECO:0000256" key="1">
    <source>
        <dbReference type="SAM" id="Phobius"/>
    </source>
</evidence>
<feature type="transmembrane region" description="Helical" evidence="1">
    <location>
        <begin position="27"/>
        <end position="46"/>
    </location>
</feature>
<organism evidence="2 3">
    <name type="scientific">Triparma laevis f. inornata</name>
    <dbReference type="NCBI Taxonomy" id="1714386"/>
    <lineage>
        <taxon>Eukaryota</taxon>
        <taxon>Sar</taxon>
        <taxon>Stramenopiles</taxon>
        <taxon>Ochrophyta</taxon>
        <taxon>Bolidophyceae</taxon>
        <taxon>Parmales</taxon>
        <taxon>Triparmaceae</taxon>
        <taxon>Triparma</taxon>
    </lineage>
</organism>
<protein>
    <submittedName>
        <fullName evidence="2">Uncharacterized protein</fullName>
    </submittedName>
</protein>
<keyword evidence="1" id="KW-0472">Membrane</keyword>
<feature type="transmembrane region" description="Helical" evidence="1">
    <location>
        <begin position="123"/>
        <end position="143"/>
    </location>
</feature>
<evidence type="ECO:0000313" key="3">
    <source>
        <dbReference type="Proteomes" id="UP001162640"/>
    </source>
</evidence>
<comment type="caution">
    <text evidence="2">The sequence shown here is derived from an EMBL/GenBank/DDBJ whole genome shotgun (WGS) entry which is preliminary data.</text>
</comment>
<name>A0A9W7E0U4_9STRA</name>
<sequence>MYALHLCILTKRSFVFPFQLIPNNHGLFLQIGYDSIAGMLSLAMFLRYDHNKRLKTDLNHDQNELSESPLPWHVPQKLKPKVTTVALILLTLYFASGLFAQTYDQILFALKTFGLPITDQMHMSLQVLLSHLTWVFMGVNILGTQLPDFFKRESTWYKARVGSNWMWWVCGGYFFSSWLFNCADCFNQLILPGSLFAVDEGVGEIEERSDENAIQV</sequence>
<dbReference type="AlphaFoldDB" id="A0A9W7E0U4"/>
<reference evidence="3" key="1">
    <citation type="journal article" date="2023" name="Commun. Biol.">
        <title>Genome analysis of Parmales, the sister group of diatoms, reveals the evolutionary specialization of diatoms from phago-mixotrophs to photoautotrophs.</title>
        <authorList>
            <person name="Ban H."/>
            <person name="Sato S."/>
            <person name="Yoshikawa S."/>
            <person name="Yamada K."/>
            <person name="Nakamura Y."/>
            <person name="Ichinomiya M."/>
            <person name="Sato N."/>
            <person name="Blanc-Mathieu R."/>
            <person name="Endo H."/>
            <person name="Kuwata A."/>
            <person name="Ogata H."/>
        </authorList>
    </citation>
    <scope>NUCLEOTIDE SEQUENCE [LARGE SCALE GENOMIC DNA]</scope>
</reference>
<dbReference type="Proteomes" id="UP001162640">
    <property type="component" value="Unassembled WGS sequence"/>
</dbReference>
<accession>A0A9W7E0U4</accession>
<evidence type="ECO:0000313" key="2">
    <source>
        <dbReference type="EMBL" id="GMH57898.1"/>
    </source>
</evidence>